<dbReference type="Pfam" id="PF21982">
    <property type="entry name" value="RecX_HTH1"/>
    <property type="match status" value="1"/>
</dbReference>
<evidence type="ECO:0000256" key="2">
    <source>
        <dbReference type="ARBA" id="ARBA00009695"/>
    </source>
</evidence>
<dbReference type="InterPro" id="IPR053924">
    <property type="entry name" value="RecX_HTH_2nd"/>
</dbReference>
<dbReference type="Pfam" id="PF21981">
    <property type="entry name" value="RecX_HTH3"/>
    <property type="match status" value="1"/>
</dbReference>
<reference evidence="9 10" key="1">
    <citation type="submission" date="2019-03" db="EMBL/GenBank/DDBJ databases">
        <title>This is whole genome sequence of Paenibacillus sp MS74 strain.</title>
        <authorList>
            <person name="Trinh H.N."/>
        </authorList>
    </citation>
    <scope>NUCLEOTIDE SEQUENCE [LARGE SCALE GENOMIC DNA]</scope>
    <source>
        <strain evidence="9 10">MS74</strain>
    </source>
</reference>
<dbReference type="Gene3D" id="1.10.10.10">
    <property type="entry name" value="Winged helix-like DNA-binding domain superfamily/Winged helix DNA-binding domain"/>
    <property type="match status" value="3"/>
</dbReference>
<name>A0A4R5KSE0_9BACL</name>
<dbReference type="GO" id="GO:0005737">
    <property type="term" value="C:cytoplasm"/>
    <property type="evidence" value="ECO:0007669"/>
    <property type="project" value="UniProtKB-SubCell"/>
</dbReference>
<organism evidence="9 10">
    <name type="scientific">Paenibacillus piri</name>
    <dbReference type="NCBI Taxonomy" id="2547395"/>
    <lineage>
        <taxon>Bacteria</taxon>
        <taxon>Bacillati</taxon>
        <taxon>Bacillota</taxon>
        <taxon>Bacilli</taxon>
        <taxon>Bacillales</taxon>
        <taxon>Paenibacillaceae</taxon>
        <taxon>Paenibacillus</taxon>
    </lineage>
</organism>
<dbReference type="InterPro" id="IPR003783">
    <property type="entry name" value="Regulatory_RecX"/>
</dbReference>
<keyword evidence="4 5" id="KW-0963">Cytoplasm</keyword>
<dbReference type="HAMAP" id="MF_01114">
    <property type="entry name" value="RecX"/>
    <property type="match status" value="1"/>
</dbReference>
<comment type="similarity">
    <text evidence="2 5">Belongs to the RecX family.</text>
</comment>
<comment type="caution">
    <text evidence="9">The sequence shown here is derived from an EMBL/GenBank/DDBJ whole genome shotgun (WGS) entry which is preliminary data.</text>
</comment>
<comment type="function">
    <text evidence="5">Modulates RecA activity.</text>
</comment>
<sequence length="235" mass="27315">MKATNETKERSVTGTITKVERQKRSKDRYNLYIDEQFACSIHEDILIKYRLVKGVEVSRNEMNEIAQAEDKQRAYLDAVRLLASRLRSEQELTFRLKQKGYDGRLITDTLERLKREKYIDDRLFAEQLAKQRIGSQKKGRNWVKQELKQKGVKPEQINQAIEQIDEDTEYSSALELALKKYRTEAAADVLKAKRKAIAFLQRRGYSSGVISKVMKQIGSAGDWEEEELAESDFDD</sequence>
<dbReference type="GO" id="GO:0006282">
    <property type="term" value="P:regulation of DNA repair"/>
    <property type="evidence" value="ECO:0007669"/>
    <property type="project" value="UniProtKB-UniRule"/>
</dbReference>
<feature type="domain" description="RecX third three-helical" evidence="7">
    <location>
        <begin position="167"/>
        <end position="214"/>
    </location>
</feature>
<dbReference type="OrthoDB" id="5421057at2"/>
<keyword evidence="10" id="KW-1185">Reference proteome</keyword>
<evidence type="ECO:0000259" key="8">
    <source>
        <dbReference type="Pfam" id="PF21982"/>
    </source>
</evidence>
<evidence type="ECO:0000256" key="5">
    <source>
        <dbReference type="HAMAP-Rule" id="MF_01114"/>
    </source>
</evidence>
<dbReference type="InterPro" id="IPR053925">
    <property type="entry name" value="RecX_HTH_3rd"/>
</dbReference>
<comment type="subcellular location">
    <subcellularLocation>
        <location evidence="1 5">Cytoplasm</location>
    </subcellularLocation>
</comment>
<dbReference type="EMBL" id="SMRT01000004">
    <property type="protein sequence ID" value="TDF98352.1"/>
    <property type="molecule type" value="Genomic_DNA"/>
</dbReference>
<feature type="domain" description="RecX first three-helical" evidence="8">
    <location>
        <begin position="74"/>
        <end position="113"/>
    </location>
</feature>
<dbReference type="PANTHER" id="PTHR33602">
    <property type="entry name" value="REGULATORY PROTEIN RECX FAMILY PROTEIN"/>
    <property type="match status" value="1"/>
</dbReference>
<dbReference type="AlphaFoldDB" id="A0A4R5KSE0"/>
<evidence type="ECO:0000313" key="10">
    <source>
        <dbReference type="Proteomes" id="UP000295636"/>
    </source>
</evidence>
<evidence type="ECO:0000259" key="7">
    <source>
        <dbReference type="Pfam" id="PF21981"/>
    </source>
</evidence>
<evidence type="ECO:0000256" key="4">
    <source>
        <dbReference type="ARBA" id="ARBA00022490"/>
    </source>
</evidence>
<dbReference type="InterPro" id="IPR036388">
    <property type="entry name" value="WH-like_DNA-bd_sf"/>
</dbReference>
<evidence type="ECO:0000256" key="1">
    <source>
        <dbReference type="ARBA" id="ARBA00004496"/>
    </source>
</evidence>
<dbReference type="PANTHER" id="PTHR33602:SF1">
    <property type="entry name" value="REGULATORY PROTEIN RECX FAMILY PROTEIN"/>
    <property type="match status" value="1"/>
</dbReference>
<feature type="domain" description="RecX second three-helical" evidence="6">
    <location>
        <begin position="120"/>
        <end position="161"/>
    </location>
</feature>
<gene>
    <name evidence="5" type="primary">recX</name>
    <name evidence="9" type="ORF">E1757_11690</name>
</gene>
<accession>A0A4R5KSE0</accession>
<evidence type="ECO:0000313" key="9">
    <source>
        <dbReference type="EMBL" id="TDF98352.1"/>
    </source>
</evidence>
<dbReference type="Proteomes" id="UP000295636">
    <property type="component" value="Unassembled WGS sequence"/>
</dbReference>
<evidence type="ECO:0000256" key="3">
    <source>
        <dbReference type="ARBA" id="ARBA00018111"/>
    </source>
</evidence>
<evidence type="ECO:0000259" key="6">
    <source>
        <dbReference type="Pfam" id="PF02631"/>
    </source>
</evidence>
<dbReference type="InterPro" id="IPR053926">
    <property type="entry name" value="RecX_HTH_1st"/>
</dbReference>
<dbReference type="Pfam" id="PF02631">
    <property type="entry name" value="RecX_HTH2"/>
    <property type="match status" value="1"/>
</dbReference>
<proteinExistence type="inferred from homology"/>
<protein>
    <recommendedName>
        <fullName evidence="3 5">Regulatory protein RecX</fullName>
    </recommendedName>
</protein>